<feature type="modified residue" description="N6-(pyridoxal phosphate)lysine" evidence="9">
    <location>
        <position position="282"/>
    </location>
</feature>
<keyword evidence="4 9" id="KW-0808">Transferase</keyword>
<dbReference type="EC" id="2.6.1.62" evidence="9"/>
<comment type="subcellular location">
    <subcellularLocation>
        <location evidence="9">Cytoplasm</location>
    </subcellularLocation>
</comment>
<dbReference type="CDD" id="cd00610">
    <property type="entry name" value="OAT_like"/>
    <property type="match status" value="1"/>
</dbReference>
<keyword evidence="7 9" id="KW-0663">Pyridoxal phosphate</keyword>
<feature type="binding site" evidence="9">
    <location>
        <position position="315"/>
    </location>
    <ligand>
        <name>substrate</name>
    </ligand>
</feature>
<dbReference type="RefSeq" id="WP_342677711.1">
    <property type="nucleotide sequence ID" value="NZ_JBCGCU010000006.1"/>
</dbReference>
<dbReference type="PROSITE" id="PS00600">
    <property type="entry name" value="AA_TRANSFER_CLASS_3"/>
    <property type="match status" value="1"/>
</dbReference>
<evidence type="ECO:0000256" key="5">
    <source>
        <dbReference type="ARBA" id="ARBA00022691"/>
    </source>
</evidence>
<feature type="binding site" evidence="9">
    <location>
        <position position="398"/>
    </location>
    <ligand>
        <name>substrate</name>
    </ligand>
</feature>
<dbReference type="InterPro" id="IPR015424">
    <property type="entry name" value="PyrdxlP-dep_Trfase"/>
</dbReference>
<feature type="site" description="Participates in the substrate recognition with KAPA and in a stacking interaction with the adenine ring of SAM" evidence="9">
    <location>
        <position position="24"/>
    </location>
</feature>
<dbReference type="InterPro" id="IPR015422">
    <property type="entry name" value="PyrdxlP-dep_Trfase_small"/>
</dbReference>
<evidence type="ECO:0000256" key="6">
    <source>
        <dbReference type="ARBA" id="ARBA00022756"/>
    </source>
</evidence>
<keyword evidence="9" id="KW-0963">Cytoplasm</keyword>
<dbReference type="SUPFAM" id="SSF53383">
    <property type="entry name" value="PLP-dependent transferases"/>
    <property type="match status" value="1"/>
</dbReference>
<evidence type="ECO:0000256" key="9">
    <source>
        <dbReference type="HAMAP-Rule" id="MF_00834"/>
    </source>
</evidence>
<keyword evidence="5 9" id="KW-0949">S-adenosyl-L-methionine</keyword>
<comment type="function">
    <text evidence="9">Catalyzes the transfer of the alpha-amino group from S-adenosyl-L-methionine (SAM) to 7-keto-8-aminopelargonic acid (KAPA) to form 7,8-diaminopelargonic acid (DAPA). It is the only aminotransferase known to utilize SAM as an amino donor.</text>
</comment>
<dbReference type="EMBL" id="JBCGCU010000006">
    <property type="protein sequence ID" value="MEM0515233.1"/>
    <property type="molecule type" value="Genomic_DNA"/>
</dbReference>
<comment type="catalytic activity">
    <reaction evidence="8 9">
        <text>(8S)-8-amino-7-oxononanoate + S-adenosyl-L-methionine = S-adenosyl-4-methylsulfanyl-2-oxobutanoate + (7R,8S)-7,8-diammoniononanoate</text>
        <dbReference type="Rhea" id="RHEA:16861"/>
        <dbReference type="ChEBI" id="CHEBI:16490"/>
        <dbReference type="ChEBI" id="CHEBI:59789"/>
        <dbReference type="ChEBI" id="CHEBI:149468"/>
        <dbReference type="ChEBI" id="CHEBI:149469"/>
        <dbReference type="EC" id="2.6.1.62"/>
    </reaction>
</comment>
<dbReference type="InterPro" id="IPR049704">
    <property type="entry name" value="Aminotrans_3_PPA_site"/>
</dbReference>
<dbReference type="HAMAP" id="MF_00834">
    <property type="entry name" value="BioA"/>
    <property type="match status" value="1"/>
</dbReference>
<reference evidence="10 11" key="1">
    <citation type="submission" date="2024-03" db="EMBL/GenBank/DDBJ databases">
        <title>Pseudoalteromonas qingdaonensis sp. nov., isolated from the intestines of marine benthic organisms.</title>
        <authorList>
            <person name="Lin X."/>
            <person name="Fang S."/>
            <person name="Hu X."/>
        </authorList>
    </citation>
    <scope>NUCLEOTIDE SEQUENCE [LARGE SCALE GENOMIC DNA]</scope>
    <source>
        <strain evidence="10 11">YIC-827</strain>
    </source>
</reference>
<gene>
    <name evidence="9 10" type="primary">bioA</name>
    <name evidence="10" type="ORF">WCN91_07290</name>
</gene>
<keyword evidence="11" id="KW-1185">Reference proteome</keyword>
<evidence type="ECO:0000313" key="11">
    <source>
        <dbReference type="Proteomes" id="UP001447008"/>
    </source>
</evidence>
<comment type="pathway">
    <text evidence="2 9">Cofactor biosynthesis; biotin biosynthesis; 7,8-diaminononanoate from 8-amino-7-oxononanoate (SAM route): step 1/1.</text>
</comment>
<dbReference type="InterPro" id="IPR015421">
    <property type="entry name" value="PyrdxlP-dep_Trfase_major"/>
</dbReference>
<dbReference type="PIRSF" id="PIRSF000521">
    <property type="entry name" value="Transaminase_4ab_Lys_Orn"/>
    <property type="match status" value="1"/>
</dbReference>
<dbReference type="Pfam" id="PF00202">
    <property type="entry name" value="Aminotran_3"/>
    <property type="match status" value="1"/>
</dbReference>
<feature type="binding site" evidence="9">
    <location>
        <position position="282"/>
    </location>
    <ligand>
        <name>substrate</name>
    </ligand>
</feature>
<organism evidence="10 11">
    <name type="scientific">Pseudoalteromonas qingdaonensis</name>
    <dbReference type="NCBI Taxonomy" id="3131913"/>
    <lineage>
        <taxon>Bacteria</taxon>
        <taxon>Pseudomonadati</taxon>
        <taxon>Pseudomonadota</taxon>
        <taxon>Gammaproteobacteria</taxon>
        <taxon>Alteromonadales</taxon>
        <taxon>Pseudoalteromonadaceae</taxon>
        <taxon>Pseudoalteromonas</taxon>
    </lineage>
</organism>
<name>A0ABU9MW61_9GAMM</name>
<dbReference type="NCBIfam" id="NF004624">
    <property type="entry name" value="PRK05964.1"/>
    <property type="match status" value="1"/>
</dbReference>
<feature type="binding site" evidence="9">
    <location>
        <begin position="316"/>
        <end position="317"/>
    </location>
    <ligand>
        <name>pyridoxal 5'-phosphate</name>
        <dbReference type="ChEBI" id="CHEBI:597326"/>
    </ligand>
</feature>
<dbReference type="Gene3D" id="3.90.1150.10">
    <property type="entry name" value="Aspartate Aminotransferase, domain 1"/>
    <property type="match status" value="1"/>
</dbReference>
<dbReference type="InterPro" id="IPR005815">
    <property type="entry name" value="BioA"/>
</dbReference>
<dbReference type="PANTHER" id="PTHR42684:SF17">
    <property type="entry name" value="ADENOSYLMETHIONINE-8-AMINO-7-OXONONANOATE AMINOTRANSFERASE"/>
    <property type="match status" value="1"/>
</dbReference>
<sequence length="433" mass="47943">MSNNYTKSNSIDIEFDRDHIWHPYTSMLKPLPNYPVTHARGTRLHLASGESLVDGMASWWSALHGYNHPRLNRALQEQSEKMSHVMFGGITHAPAVELCKKLIAMTPAPLDKVFLADGGSVSVEVAIKMALQYWFSQGHTQKHKIMTPRKGYHGDTFAAMSVCDPVNSMHSMYRGFLPEQIFVPQPQSAFNGEFNEQEADELAHYFAEHHGDIAAFIIEPIVQNAGGMNFYHPAYLKAVRALCDQYDVLLICDEIATGFGRTGKLFAVEHADISPDIMCVGKALTGGYMTLAATLTTDKVARGICSGEAGVLMHGPTFMGNPLACAVANASLSLLQENDWQQQVGNINLWLQQLTRCTEFDAVVSVRTLGAIGVVELDTNVDVAKIQRFFVANGVWIRPFGKLIYLMPPFVSSEQDIETLCNAIYQAIAEKHY</sequence>
<dbReference type="Gene3D" id="3.40.640.10">
    <property type="entry name" value="Type I PLP-dependent aspartate aminotransferase-like (Major domain)"/>
    <property type="match status" value="1"/>
</dbReference>
<evidence type="ECO:0000256" key="7">
    <source>
        <dbReference type="ARBA" id="ARBA00022898"/>
    </source>
</evidence>
<keyword evidence="3 9" id="KW-0032">Aminotransferase</keyword>
<dbReference type="NCBIfam" id="NF005940">
    <property type="entry name" value="PRK07986.1"/>
    <property type="match status" value="1"/>
</dbReference>
<evidence type="ECO:0000256" key="8">
    <source>
        <dbReference type="ARBA" id="ARBA00048449"/>
    </source>
</evidence>
<comment type="cofactor">
    <cofactor evidence="1 9">
        <name>pyridoxal 5'-phosphate</name>
        <dbReference type="ChEBI" id="CHEBI:597326"/>
    </cofactor>
</comment>
<evidence type="ECO:0000256" key="4">
    <source>
        <dbReference type="ARBA" id="ARBA00022679"/>
    </source>
</evidence>
<dbReference type="NCBIfam" id="TIGR00508">
    <property type="entry name" value="bioA"/>
    <property type="match status" value="1"/>
</dbReference>
<comment type="similarity">
    <text evidence="9">Belongs to the class-III pyridoxal-phosphate-dependent aminotransferase family. BioA subfamily.</text>
</comment>
<protein>
    <recommendedName>
        <fullName evidence="9">Adenosylmethionine-8-amino-7-oxononanoate aminotransferase</fullName>
        <ecNumber evidence="9">2.6.1.62</ecNumber>
    </recommendedName>
    <alternativeName>
        <fullName evidence="9">7,8-diamino-pelargonic acid aminotransferase</fullName>
        <shortName evidence="9">DAPA AT</shortName>
        <shortName evidence="9">DAPA aminotransferase</shortName>
    </alternativeName>
    <alternativeName>
        <fullName evidence="9">7,8-diaminononanoate synthase</fullName>
        <shortName evidence="9">DANS</shortName>
    </alternativeName>
    <alternativeName>
        <fullName evidence="9">Diaminopelargonic acid synthase</fullName>
    </alternativeName>
</protein>
<accession>A0ABU9MW61</accession>
<evidence type="ECO:0000256" key="2">
    <source>
        <dbReference type="ARBA" id="ARBA00005063"/>
    </source>
</evidence>
<evidence type="ECO:0000313" key="10">
    <source>
        <dbReference type="EMBL" id="MEM0515233.1"/>
    </source>
</evidence>
<comment type="subunit">
    <text evidence="9">Homodimer.</text>
</comment>
<feature type="binding site" evidence="9">
    <location>
        <position position="59"/>
    </location>
    <ligand>
        <name>substrate</name>
    </ligand>
</feature>
<dbReference type="InterPro" id="IPR005814">
    <property type="entry name" value="Aminotrans_3"/>
</dbReference>
<evidence type="ECO:0000256" key="1">
    <source>
        <dbReference type="ARBA" id="ARBA00001933"/>
    </source>
</evidence>
<feature type="binding site" evidence="9">
    <location>
        <position position="253"/>
    </location>
    <ligand>
        <name>pyridoxal 5'-phosphate</name>
        <dbReference type="ChEBI" id="CHEBI:597326"/>
    </ligand>
</feature>
<dbReference type="PANTHER" id="PTHR42684">
    <property type="entry name" value="ADENOSYLMETHIONINE-8-AMINO-7-OXONONANOATE AMINOTRANSFERASE"/>
    <property type="match status" value="1"/>
</dbReference>
<evidence type="ECO:0000256" key="3">
    <source>
        <dbReference type="ARBA" id="ARBA00022576"/>
    </source>
</evidence>
<dbReference type="Proteomes" id="UP001447008">
    <property type="component" value="Unassembled WGS sequence"/>
</dbReference>
<proteinExistence type="inferred from homology"/>
<feature type="binding site" evidence="9">
    <location>
        <position position="152"/>
    </location>
    <ligand>
        <name>substrate</name>
    </ligand>
</feature>
<comment type="caution">
    <text evidence="10">The sequence shown here is derived from an EMBL/GenBank/DDBJ whole genome shotgun (WGS) entry which is preliminary data.</text>
</comment>
<feature type="binding site" evidence="9">
    <location>
        <begin position="119"/>
        <end position="120"/>
    </location>
    <ligand>
        <name>pyridoxal 5'-phosphate</name>
        <dbReference type="ChEBI" id="CHEBI:597326"/>
    </ligand>
</feature>
<keyword evidence="6 9" id="KW-0093">Biotin biosynthesis</keyword>
<dbReference type="GO" id="GO:0004015">
    <property type="term" value="F:adenosylmethionine-8-amino-7-oxononanoate transaminase activity"/>
    <property type="evidence" value="ECO:0007669"/>
    <property type="project" value="UniProtKB-EC"/>
</dbReference>